<keyword evidence="5 11" id="KW-0853">WD repeat</keyword>
<dbReference type="InterPro" id="IPR001680">
    <property type="entry name" value="WD40_rpt"/>
</dbReference>
<dbReference type="InterPro" id="IPR019775">
    <property type="entry name" value="WD40_repeat_CS"/>
</dbReference>
<evidence type="ECO:0000256" key="8">
    <source>
        <dbReference type="ARBA" id="ARBA00023140"/>
    </source>
</evidence>
<dbReference type="GO" id="GO:0016558">
    <property type="term" value="P:protein import into peroxisome matrix"/>
    <property type="evidence" value="ECO:0007669"/>
    <property type="project" value="InterPro"/>
</dbReference>
<dbReference type="PROSITE" id="PS50294">
    <property type="entry name" value="WD_REPEATS_REGION"/>
    <property type="match status" value="2"/>
</dbReference>
<dbReference type="InterPro" id="IPR044536">
    <property type="entry name" value="PEX7"/>
</dbReference>
<dbReference type="GO" id="GO:0005053">
    <property type="term" value="F:peroxisome matrix targeting signal-2 binding"/>
    <property type="evidence" value="ECO:0007669"/>
    <property type="project" value="InterPro"/>
</dbReference>
<feature type="repeat" description="WD" evidence="11">
    <location>
        <begin position="188"/>
        <end position="224"/>
    </location>
</feature>
<dbReference type="PANTHER" id="PTHR46027:SF1">
    <property type="entry name" value="PEROXISOMAL TARGETING SIGNAL 2 RECEPTOR"/>
    <property type="match status" value="1"/>
</dbReference>
<dbReference type="Proteomes" id="UP001367676">
    <property type="component" value="Unassembled WGS sequence"/>
</dbReference>
<evidence type="ECO:0000313" key="13">
    <source>
        <dbReference type="Proteomes" id="UP001367676"/>
    </source>
</evidence>
<evidence type="ECO:0000256" key="2">
    <source>
        <dbReference type="ARBA" id="ARBA00004514"/>
    </source>
</evidence>
<dbReference type="EMBL" id="JBBCAQ010000006">
    <property type="protein sequence ID" value="KAK7603276.1"/>
    <property type="molecule type" value="Genomic_DNA"/>
</dbReference>
<comment type="subcellular location">
    <subcellularLocation>
        <location evidence="2">Cytoplasm</location>
        <location evidence="2">Cytosol</location>
    </subcellularLocation>
    <subcellularLocation>
        <location evidence="1">Peroxisome matrix</location>
    </subcellularLocation>
</comment>
<evidence type="ECO:0000256" key="5">
    <source>
        <dbReference type="ARBA" id="ARBA00022574"/>
    </source>
</evidence>
<feature type="repeat" description="WD" evidence="11">
    <location>
        <begin position="100"/>
        <end position="134"/>
    </location>
</feature>
<keyword evidence="13" id="KW-1185">Reference proteome</keyword>
<dbReference type="InterPro" id="IPR020472">
    <property type="entry name" value="WD40_PAC1"/>
</dbReference>
<evidence type="ECO:0000313" key="12">
    <source>
        <dbReference type="EMBL" id="KAK7603276.1"/>
    </source>
</evidence>
<comment type="similarity">
    <text evidence="9">Belongs to the WD repeat peroxin-7 family.</text>
</comment>
<protein>
    <recommendedName>
        <fullName evidence="10">Peroxin-7</fullName>
    </recommendedName>
</protein>
<dbReference type="SMART" id="SM00320">
    <property type="entry name" value="WD40"/>
    <property type="match status" value="6"/>
</dbReference>
<evidence type="ECO:0000256" key="10">
    <source>
        <dbReference type="ARBA" id="ARBA00032565"/>
    </source>
</evidence>
<accession>A0AAN9Y8Q5</accession>
<organism evidence="12 13">
    <name type="scientific">Parthenolecanium corni</name>
    <dbReference type="NCBI Taxonomy" id="536013"/>
    <lineage>
        <taxon>Eukaryota</taxon>
        <taxon>Metazoa</taxon>
        <taxon>Ecdysozoa</taxon>
        <taxon>Arthropoda</taxon>
        <taxon>Hexapoda</taxon>
        <taxon>Insecta</taxon>
        <taxon>Pterygota</taxon>
        <taxon>Neoptera</taxon>
        <taxon>Paraneoptera</taxon>
        <taxon>Hemiptera</taxon>
        <taxon>Sternorrhyncha</taxon>
        <taxon>Coccoidea</taxon>
        <taxon>Coccidae</taxon>
        <taxon>Parthenolecanium</taxon>
    </lineage>
</organism>
<keyword evidence="4" id="KW-0963">Cytoplasm</keyword>
<evidence type="ECO:0000256" key="3">
    <source>
        <dbReference type="ARBA" id="ARBA00022448"/>
    </source>
</evidence>
<dbReference type="PANTHER" id="PTHR46027">
    <property type="entry name" value="PEROXISOMAL TARGETING SIGNAL 2 RECEPTOR"/>
    <property type="match status" value="1"/>
</dbReference>
<evidence type="ECO:0000256" key="7">
    <source>
        <dbReference type="ARBA" id="ARBA00022927"/>
    </source>
</evidence>
<dbReference type="PROSITE" id="PS50082">
    <property type="entry name" value="WD_REPEATS_2"/>
    <property type="match status" value="2"/>
</dbReference>
<evidence type="ECO:0000256" key="4">
    <source>
        <dbReference type="ARBA" id="ARBA00022490"/>
    </source>
</evidence>
<comment type="caution">
    <text evidence="12">The sequence shown here is derived from an EMBL/GenBank/DDBJ whole genome shotgun (WGS) entry which is preliminary data.</text>
</comment>
<dbReference type="Gene3D" id="2.130.10.10">
    <property type="entry name" value="YVTN repeat-like/Quinoprotein amine dehydrogenase"/>
    <property type="match status" value="1"/>
</dbReference>
<dbReference type="InterPro" id="IPR036322">
    <property type="entry name" value="WD40_repeat_dom_sf"/>
</dbReference>
<evidence type="ECO:0000256" key="9">
    <source>
        <dbReference type="ARBA" id="ARBA00024017"/>
    </source>
</evidence>
<keyword evidence="8" id="KW-0576">Peroxisome</keyword>
<dbReference type="PRINTS" id="PR00320">
    <property type="entry name" value="GPROTEINBRPT"/>
</dbReference>
<dbReference type="GO" id="GO:0005829">
    <property type="term" value="C:cytosol"/>
    <property type="evidence" value="ECO:0007669"/>
    <property type="project" value="UniProtKB-SubCell"/>
</dbReference>
<sequence>MPTFKTPNRHGYSVKFSPFGAGQLVVATSQYFGFAGGGTLFVLQVTPDGNLVEVANSKWKDGLFDVTWSECDPNIVVAASGDGSLQLWNVKDLQFPLKVFQEHTKEVYSLDWSQCRSEQLILSASWDTSIKLWDPFSPISLSTFCGHHELVYNAVWSPLIPSCFASVSGDGFLKIWSSNLPSRSPLGLHVHNAEVLTCTWSKFDQNLIATGASDGLIRGWDLRNFSAPIFEQRGCQYAVRKIQFSPHHTSTLASVSYDFTTRIWDYRISCEALEVITHHSEFVYGLDFNVNREGELADCGWDSLVHVFTPATFSRVTK</sequence>
<dbReference type="InterPro" id="IPR015943">
    <property type="entry name" value="WD40/YVTN_repeat-like_dom_sf"/>
</dbReference>
<keyword evidence="6" id="KW-0677">Repeat</keyword>
<evidence type="ECO:0000256" key="6">
    <source>
        <dbReference type="ARBA" id="ARBA00022737"/>
    </source>
</evidence>
<name>A0AAN9Y8Q5_9HEMI</name>
<dbReference type="SUPFAM" id="SSF50978">
    <property type="entry name" value="WD40 repeat-like"/>
    <property type="match status" value="1"/>
</dbReference>
<gene>
    <name evidence="12" type="ORF">V9T40_003275</name>
</gene>
<proteinExistence type="inferred from homology"/>
<dbReference type="GO" id="GO:0005782">
    <property type="term" value="C:peroxisomal matrix"/>
    <property type="evidence" value="ECO:0007669"/>
    <property type="project" value="UniProtKB-SubCell"/>
</dbReference>
<evidence type="ECO:0000256" key="11">
    <source>
        <dbReference type="PROSITE-ProRule" id="PRU00221"/>
    </source>
</evidence>
<dbReference type="Pfam" id="PF00400">
    <property type="entry name" value="WD40"/>
    <property type="match status" value="4"/>
</dbReference>
<keyword evidence="3" id="KW-0813">Transport</keyword>
<reference evidence="12 13" key="1">
    <citation type="submission" date="2024-03" db="EMBL/GenBank/DDBJ databases">
        <title>Adaptation during the transition from Ophiocordyceps entomopathogen to insect associate is accompanied by gene loss and intensified selection.</title>
        <authorList>
            <person name="Ward C.M."/>
            <person name="Onetto C.A."/>
            <person name="Borneman A.R."/>
        </authorList>
    </citation>
    <scope>NUCLEOTIDE SEQUENCE [LARGE SCALE GENOMIC DNA]</scope>
    <source>
        <strain evidence="12">AWRI1</strain>
        <tissue evidence="12">Single Adult Female</tissue>
    </source>
</reference>
<keyword evidence="7" id="KW-0653">Protein transport</keyword>
<dbReference type="AlphaFoldDB" id="A0AAN9Y8Q5"/>
<evidence type="ECO:0000256" key="1">
    <source>
        <dbReference type="ARBA" id="ARBA00004253"/>
    </source>
</evidence>
<dbReference type="PROSITE" id="PS00678">
    <property type="entry name" value="WD_REPEATS_1"/>
    <property type="match status" value="1"/>
</dbReference>